<comment type="caution">
    <text evidence="2">The sequence shown here is derived from an EMBL/GenBank/DDBJ whole genome shotgun (WGS) entry which is preliminary data.</text>
</comment>
<dbReference type="AlphaFoldDB" id="A0A8S3Q2H3"/>
<evidence type="ECO:0000313" key="2">
    <source>
        <dbReference type="EMBL" id="CAG2188692.1"/>
    </source>
</evidence>
<feature type="region of interest" description="Disordered" evidence="1">
    <location>
        <begin position="127"/>
        <end position="169"/>
    </location>
</feature>
<name>A0A8S3Q2H3_MYTED</name>
<dbReference type="OrthoDB" id="10445696at2759"/>
<evidence type="ECO:0000256" key="1">
    <source>
        <dbReference type="SAM" id="MobiDB-lite"/>
    </source>
</evidence>
<dbReference type="Proteomes" id="UP000683360">
    <property type="component" value="Unassembled WGS sequence"/>
</dbReference>
<keyword evidence="3" id="KW-1185">Reference proteome</keyword>
<accession>A0A8S3Q2H3</accession>
<organism evidence="2 3">
    <name type="scientific">Mytilus edulis</name>
    <name type="common">Blue mussel</name>
    <dbReference type="NCBI Taxonomy" id="6550"/>
    <lineage>
        <taxon>Eukaryota</taxon>
        <taxon>Metazoa</taxon>
        <taxon>Spiralia</taxon>
        <taxon>Lophotrochozoa</taxon>
        <taxon>Mollusca</taxon>
        <taxon>Bivalvia</taxon>
        <taxon>Autobranchia</taxon>
        <taxon>Pteriomorphia</taxon>
        <taxon>Mytilida</taxon>
        <taxon>Mytiloidea</taxon>
        <taxon>Mytilidae</taxon>
        <taxon>Mytilinae</taxon>
        <taxon>Mytilus</taxon>
    </lineage>
</organism>
<reference evidence="2" key="1">
    <citation type="submission" date="2021-03" db="EMBL/GenBank/DDBJ databases">
        <authorList>
            <person name="Bekaert M."/>
        </authorList>
    </citation>
    <scope>NUCLEOTIDE SEQUENCE</scope>
</reference>
<sequence length="204" mass="23960">MYLKERYPKANKLQTAFATEVIVSLRLIKILGKQVEEKWSKTKESIPLSDEEAREIVNNDQEEKMVDWTSKIFKDVLAKLEDVRENEPLFVDKHKEYAILIDKIKTDFLTLLDERIKNIENQPSCSILNAQRSDDSETDGSSKNMDKDSSKGQEQVRENESNSSEETGDEFRCSERQKIDFKLLYLCTLILEIERTNFSKYIYW</sequence>
<proteinExistence type="predicted"/>
<feature type="compositionally biased region" description="Basic and acidic residues" evidence="1">
    <location>
        <begin position="144"/>
        <end position="160"/>
    </location>
</feature>
<protein>
    <submittedName>
        <fullName evidence="2">Uncharacterized protein</fullName>
    </submittedName>
</protein>
<gene>
    <name evidence="2" type="ORF">MEDL_4108</name>
</gene>
<evidence type="ECO:0000313" key="3">
    <source>
        <dbReference type="Proteomes" id="UP000683360"/>
    </source>
</evidence>
<dbReference type="EMBL" id="CAJPWZ010000273">
    <property type="protein sequence ID" value="CAG2188692.1"/>
    <property type="molecule type" value="Genomic_DNA"/>
</dbReference>